<dbReference type="InterPro" id="IPR050166">
    <property type="entry name" value="ABC_transporter_ATP-bind"/>
</dbReference>
<dbReference type="InterPro" id="IPR027417">
    <property type="entry name" value="P-loop_NTPase"/>
</dbReference>
<dbReference type="PANTHER" id="PTHR42788">
    <property type="entry name" value="TAURINE IMPORT ATP-BINDING PROTEIN-RELATED"/>
    <property type="match status" value="1"/>
</dbReference>
<evidence type="ECO:0000256" key="3">
    <source>
        <dbReference type="ARBA" id="ARBA00022741"/>
    </source>
</evidence>
<dbReference type="SMART" id="SM00382">
    <property type="entry name" value="AAA"/>
    <property type="match status" value="1"/>
</dbReference>
<dbReference type="Pfam" id="PF00005">
    <property type="entry name" value="ABC_tran"/>
    <property type="match status" value="1"/>
</dbReference>
<evidence type="ECO:0000313" key="6">
    <source>
        <dbReference type="EMBL" id="MDN3562971.1"/>
    </source>
</evidence>
<reference evidence="7" key="1">
    <citation type="journal article" date="2019" name="Int. J. Syst. Evol. Microbiol.">
        <title>The Global Catalogue of Microorganisms (GCM) 10K type strain sequencing project: providing services to taxonomists for standard genome sequencing and annotation.</title>
        <authorList>
            <consortium name="The Broad Institute Genomics Platform"/>
            <consortium name="The Broad Institute Genome Sequencing Center for Infectious Disease"/>
            <person name="Wu L."/>
            <person name="Ma J."/>
        </authorList>
    </citation>
    <scope>NUCLEOTIDE SEQUENCE [LARGE SCALE GENOMIC DNA]</scope>
    <source>
        <strain evidence="7">CECT 7131</strain>
    </source>
</reference>
<evidence type="ECO:0000259" key="5">
    <source>
        <dbReference type="PROSITE" id="PS50893"/>
    </source>
</evidence>
<keyword evidence="2" id="KW-0813">Transport</keyword>
<comment type="similarity">
    <text evidence="1">Belongs to the ABC transporter superfamily.</text>
</comment>
<accession>A0ABT7ZZV0</accession>
<feature type="domain" description="ABC transporter" evidence="5">
    <location>
        <begin position="16"/>
        <end position="244"/>
    </location>
</feature>
<dbReference type="PANTHER" id="PTHR42788:SF20">
    <property type="entry name" value="ABC TRANSPORTER ATP-BINDING PROTEIN"/>
    <property type="match status" value="1"/>
</dbReference>
<dbReference type="Gene3D" id="3.40.50.300">
    <property type="entry name" value="P-loop containing nucleotide triphosphate hydrolases"/>
    <property type="match status" value="1"/>
</dbReference>
<dbReference type="InterPro" id="IPR003439">
    <property type="entry name" value="ABC_transporter-like_ATP-bd"/>
</dbReference>
<organism evidence="6 7">
    <name type="scientific">Paeniroseomonas aquatica</name>
    <dbReference type="NCBI Taxonomy" id="373043"/>
    <lineage>
        <taxon>Bacteria</taxon>
        <taxon>Pseudomonadati</taxon>
        <taxon>Pseudomonadota</taxon>
        <taxon>Alphaproteobacteria</taxon>
        <taxon>Acetobacterales</taxon>
        <taxon>Acetobacteraceae</taxon>
        <taxon>Paeniroseomonas</taxon>
    </lineage>
</organism>
<evidence type="ECO:0000256" key="1">
    <source>
        <dbReference type="ARBA" id="ARBA00005417"/>
    </source>
</evidence>
<dbReference type="PROSITE" id="PS50893">
    <property type="entry name" value="ABC_TRANSPORTER_2"/>
    <property type="match status" value="1"/>
</dbReference>
<evidence type="ECO:0000256" key="2">
    <source>
        <dbReference type="ARBA" id="ARBA00022448"/>
    </source>
</evidence>
<dbReference type="InterPro" id="IPR017871">
    <property type="entry name" value="ABC_transporter-like_CS"/>
</dbReference>
<keyword evidence="3" id="KW-0547">Nucleotide-binding</keyword>
<dbReference type="EMBL" id="JAUFPN010000008">
    <property type="protein sequence ID" value="MDN3562971.1"/>
    <property type="molecule type" value="Genomic_DNA"/>
</dbReference>
<dbReference type="GO" id="GO:0005524">
    <property type="term" value="F:ATP binding"/>
    <property type="evidence" value="ECO:0007669"/>
    <property type="project" value="UniProtKB-KW"/>
</dbReference>
<evidence type="ECO:0000256" key="4">
    <source>
        <dbReference type="ARBA" id="ARBA00022840"/>
    </source>
</evidence>
<proteinExistence type="inferred from homology"/>
<dbReference type="PROSITE" id="PS00211">
    <property type="entry name" value="ABC_TRANSPORTER_1"/>
    <property type="match status" value="1"/>
</dbReference>
<dbReference type="RefSeq" id="WP_290314701.1">
    <property type="nucleotide sequence ID" value="NZ_JAUFPN010000008.1"/>
</dbReference>
<dbReference type="InterPro" id="IPR003593">
    <property type="entry name" value="AAA+_ATPase"/>
</dbReference>
<dbReference type="Proteomes" id="UP001529369">
    <property type="component" value="Unassembled WGS sequence"/>
</dbReference>
<name>A0ABT7ZZV0_9PROT</name>
<keyword evidence="4 6" id="KW-0067">ATP-binding</keyword>
<keyword evidence="7" id="KW-1185">Reference proteome</keyword>
<sequence length="258" mass="26864">MPTEPIAPAPPGAAAITLAGVGYAPPGHPPILAGIDWTVPAGAFHALLGRSGCGKTTLLKLTAGLLPPGTGTVCLEGRAPQGPAEGVGFVFQTPTLLDWSTALENVLLPLSLRRGPRRGGRDRALALLDGLGLGSLAGRYPRQLSGGQQARVAIARALVDSPRVLLLDEPFSSLDALTREALQEDLAALCARDGVTALLVTHDIAEAVFLADRVVLMAAGRITGEVTVDLPHPRPPGIRYDPGFNARCRVLREALDRA</sequence>
<protein>
    <submittedName>
        <fullName evidence="6">ABC transporter ATP-binding protein</fullName>
    </submittedName>
</protein>
<gene>
    <name evidence="6" type="ORF">QWZ14_01075</name>
</gene>
<comment type="caution">
    <text evidence="6">The sequence shown here is derived from an EMBL/GenBank/DDBJ whole genome shotgun (WGS) entry which is preliminary data.</text>
</comment>
<dbReference type="SUPFAM" id="SSF52540">
    <property type="entry name" value="P-loop containing nucleoside triphosphate hydrolases"/>
    <property type="match status" value="1"/>
</dbReference>
<evidence type="ECO:0000313" key="7">
    <source>
        <dbReference type="Proteomes" id="UP001529369"/>
    </source>
</evidence>